<dbReference type="GO" id="GO:0003677">
    <property type="term" value="F:DNA binding"/>
    <property type="evidence" value="ECO:0007669"/>
    <property type="project" value="InterPro"/>
</dbReference>
<name>A0A7Z0M5S7_9STRE</name>
<dbReference type="EMBL" id="JACBXX010000089">
    <property type="protein sequence ID" value="NYS96251.1"/>
    <property type="molecule type" value="Genomic_DNA"/>
</dbReference>
<dbReference type="Proteomes" id="UP000589521">
    <property type="component" value="Unassembled WGS sequence"/>
</dbReference>
<dbReference type="PANTHER" id="PTHR37038">
    <property type="entry name" value="TRANSCRIPTIONAL REGULATOR-RELATED"/>
    <property type="match status" value="1"/>
</dbReference>
<dbReference type="PANTHER" id="PTHR37038:SF12">
    <property type="entry name" value="TRANSCRIPTIONAL REGULATOR"/>
    <property type="match status" value="1"/>
</dbReference>
<evidence type="ECO:0000259" key="1">
    <source>
        <dbReference type="PROSITE" id="PS50943"/>
    </source>
</evidence>
<dbReference type="SUPFAM" id="SSF47413">
    <property type="entry name" value="lambda repressor-like DNA-binding domains"/>
    <property type="match status" value="1"/>
</dbReference>
<proteinExistence type="predicted"/>
<dbReference type="InterPro" id="IPR011990">
    <property type="entry name" value="TPR-like_helical_dom_sf"/>
</dbReference>
<evidence type="ECO:0000313" key="3">
    <source>
        <dbReference type="Proteomes" id="UP000589521"/>
    </source>
</evidence>
<dbReference type="RefSeq" id="WP_179925032.1">
    <property type="nucleotide sequence ID" value="NZ_JACBXX010000089.1"/>
</dbReference>
<evidence type="ECO:0000313" key="2">
    <source>
        <dbReference type="EMBL" id="NYS96251.1"/>
    </source>
</evidence>
<reference evidence="2 3" key="1">
    <citation type="submission" date="2020-07" db="EMBL/GenBank/DDBJ databases">
        <title>MOT database genomes.</title>
        <authorList>
            <person name="Joseph S."/>
            <person name="Aduse-Opoku J."/>
            <person name="Hashim A."/>
            <person name="Wade W."/>
            <person name="Curtis M."/>
        </authorList>
    </citation>
    <scope>NUCLEOTIDE SEQUENCE [LARGE SCALE GENOMIC DNA]</scope>
    <source>
        <strain evidence="2 3">STR</strain>
    </source>
</reference>
<protein>
    <submittedName>
        <fullName evidence="2">Helix-turn-helix transcriptional regulator</fullName>
    </submittedName>
</protein>
<dbReference type="Pfam" id="PF01381">
    <property type="entry name" value="HTH_3"/>
    <property type="match status" value="1"/>
</dbReference>
<dbReference type="InterPro" id="IPR010982">
    <property type="entry name" value="Lambda_DNA-bd_dom_sf"/>
</dbReference>
<dbReference type="PROSITE" id="PS50943">
    <property type="entry name" value="HTH_CROC1"/>
    <property type="match status" value="1"/>
</dbReference>
<dbReference type="InterPro" id="IPR053163">
    <property type="entry name" value="HTH-type_regulator_Rgg"/>
</dbReference>
<organism evidence="2 3">
    <name type="scientific">Streptococcus danieliae</name>
    <dbReference type="NCBI Taxonomy" id="747656"/>
    <lineage>
        <taxon>Bacteria</taxon>
        <taxon>Bacillati</taxon>
        <taxon>Bacillota</taxon>
        <taxon>Bacilli</taxon>
        <taxon>Lactobacillales</taxon>
        <taxon>Streptococcaceae</taxon>
        <taxon>Streptococcus</taxon>
    </lineage>
</organism>
<dbReference type="Gene3D" id="1.25.40.10">
    <property type="entry name" value="Tetratricopeptide repeat domain"/>
    <property type="match status" value="1"/>
</dbReference>
<dbReference type="SMART" id="SM00530">
    <property type="entry name" value="HTH_XRE"/>
    <property type="match status" value="1"/>
</dbReference>
<gene>
    <name evidence="2" type="ORF">HZY94_03485</name>
</gene>
<accession>A0A7Z0M5S7</accession>
<dbReference type="CDD" id="cd00093">
    <property type="entry name" value="HTH_XRE"/>
    <property type="match status" value="1"/>
</dbReference>
<feature type="domain" description="HTH cro/C1-type" evidence="1">
    <location>
        <begin position="10"/>
        <end position="63"/>
    </location>
</feature>
<dbReference type="AlphaFoldDB" id="A0A7Z0M5S7"/>
<comment type="caution">
    <text evidence="2">The sequence shown here is derived from an EMBL/GenBank/DDBJ whole genome shotgun (WGS) entry which is preliminary data.</text>
</comment>
<dbReference type="InterPro" id="IPR001387">
    <property type="entry name" value="Cro/C1-type_HTH"/>
</dbReference>
<sequence>MKVSCYGQAFRKIRKERKVSLKEAAADIISPQLLSQFELGKKNVSLTNFDQLLESIGVSLLEFAQALELEKQLDLEHEKSLKIRGGGYFQRLIPNILSASPKWLSESVLENQSSSFLH</sequence>